<dbReference type="OrthoDB" id="2015213at2759"/>
<dbReference type="RefSeq" id="XP_008714081.1">
    <property type="nucleotide sequence ID" value="XM_008715859.1"/>
</dbReference>
<reference evidence="1 2" key="1">
    <citation type="submission" date="2013-03" db="EMBL/GenBank/DDBJ databases">
        <title>The Genome Sequence of Phialophora europaea CBS 101466.</title>
        <authorList>
            <consortium name="The Broad Institute Genomics Platform"/>
            <person name="Cuomo C."/>
            <person name="de Hoog S."/>
            <person name="Gorbushina A."/>
            <person name="Walker B."/>
            <person name="Young S.K."/>
            <person name="Zeng Q."/>
            <person name="Gargeya S."/>
            <person name="Fitzgerald M."/>
            <person name="Haas B."/>
            <person name="Abouelleil A."/>
            <person name="Allen A.W."/>
            <person name="Alvarado L."/>
            <person name="Arachchi H.M."/>
            <person name="Berlin A.M."/>
            <person name="Chapman S.B."/>
            <person name="Gainer-Dewar J."/>
            <person name="Goldberg J."/>
            <person name="Griggs A."/>
            <person name="Gujja S."/>
            <person name="Hansen M."/>
            <person name="Howarth C."/>
            <person name="Imamovic A."/>
            <person name="Ireland A."/>
            <person name="Larimer J."/>
            <person name="McCowan C."/>
            <person name="Murphy C."/>
            <person name="Pearson M."/>
            <person name="Poon T.W."/>
            <person name="Priest M."/>
            <person name="Roberts A."/>
            <person name="Saif S."/>
            <person name="Shea T."/>
            <person name="Sisk P."/>
            <person name="Sykes S."/>
            <person name="Wortman J."/>
            <person name="Nusbaum C."/>
            <person name="Birren B."/>
        </authorList>
    </citation>
    <scope>NUCLEOTIDE SEQUENCE [LARGE SCALE GENOMIC DNA]</scope>
    <source>
        <strain evidence="1 2">CBS 101466</strain>
    </source>
</reference>
<evidence type="ECO:0000313" key="1">
    <source>
        <dbReference type="EMBL" id="ETN42345.1"/>
    </source>
</evidence>
<dbReference type="PRINTS" id="PR01210">
    <property type="entry name" value="GGTRANSPTASE"/>
</dbReference>
<accession>W2S181</accession>
<evidence type="ECO:0000313" key="2">
    <source>
        <dbReference type="Proteomes" id="UP000030752"/>
    </source>
</evidence>
<keyword evidence="1" id="KW-0808">Transferase</keyword>
<name>W2S181_CYPE1</name>
<dbReference type="GeneID" id="19968838"/>
<dbReference type="HOGENOM" id="CLU_014813_3_1_1"/>
<protein>
    <submittedName>
        <fullName evidence="1">Gamma-glutamyltransferase</fullName>
    </submittedName>
</protein>
<dbReference type="SUPFAM" id="SSF56235">
    <property type="entry name" value="N-terminal nucleophile aminohydrolases (Ntn hydrolases)"/>
    <property type="match status" value="1"/>
</dbReference>
<dbReference type="PANTHER" id="PTHR43881">
    <property type="entry name" value="GAMMA-GLUTAMYLTRANSPEPTIDASE (AFU_ORTHOLOGUE AFUA_4G13580)"/>
    <property type="match status" value="1"/>
</dbReference>
<dbReference type="InterPro" id="IPR052896">
    <property type="entry name" value="GGT-like_enzyme"/>
</dbReference>
<dbReference type="STRING" id="1220924.W2S181"/>
<dbReference type="InterPro" id="IPR029055">
    <property type="entry name" value="Ntn_hydrolases_N"/>
</dbReference>
<dbReference type="PANTHER" id="PTHR43881:SF1">
    <property type="entry name" value="GAMMA-GLUTAMYLTRANSPEPTIDASE (AFU_ORTHOLOGUE AFUA_4G13580)"/>
    <property type="match status" value="1"/>
</dbReference>
<dbReference type="Gene3D" id="3.60.20.40">
    <property type="match status" value="1"/>
</dbReference>
<sequence>MAPTEGPMSRDVPHADDNSAFARFASRRSVVYSTKGMVASTQPLASEAGQKILRVGGNAADAAVAVAAALNMTEPCSTGIGGDMFCLYFDAKTRKVHALNGSGRSPKNTSLAQIREQLGMSGTKHGKIPPTSALSITVPGAAAGWVDTIEKFGSGKVDMEQILAPAIELGQEGFPVSEVAAHSWKKGEAGLRRASPNFPEMLKRDAASRDSCRAPRAGELMRNPTLADTFLAIAKEGKRGFYQGRIAQSVVDIVRSKGGLMELSDLEDHMNRAPESNEPISTKFCGQNVRHLPKSKASQDLDQHFVELWEHPPNGQGLIALMALGILQELEAQQKIPAFTENDHNTAPFLHAIIEALKIAFADGSWWITDPQFSPVSPADLLSRSYLAERASLFDPQKAKDYGHGQPGPSPAHNHCDTVYFAVVDAEGNGMSFINSNYEGFGSHVIPKGCGFTLQNRGSNFDLGPEGHPNIYEGGKRPYHTIIPGMITMGSGAHRELHSVYGVMGGFMQPQGHVQVLLNMVTFGMNPQQALDAPRVCISAAADEGRGMKAGNVFVEEGIDDNVIESLQRLGHKAKVLSGWERSMFGRGQVISRYVDEDTGKAIYGGGSDLRGDGIVSPS</sequence>
<proteinExistence type="predicted"/>
<dbReference type="Gene3D" id="1.10.246.130">
    <property type="match status" value="1"/>
</dbReference>
<dbReference type="InParanoid" id="W2S181"/>
<organism evidence="1 2">
    <name type="scientific">Cyphellophora europaea (strain CBS 101466)</name>
    <name type="common">Phialophora europaea</name>
    <dbReference type="NCBI Taxonomy" id="1220924"/>
    <lineage>
        <taxon>Eukaryota</taxon>
        <taxon>Fungi</taxon>
        <taxon>Dikarya</taxon>
        <taxon>Ascomycota</taxon>
        <taxon>Pezizomycotina</taxon>
        <taxon>Eurotiomycetes</taxon>
        <taxon>Chaetothyriomycetidae</taxon>
        <taxon>Chaetothyriales</taxon>
        <taxon>Cyphellophoraceae</taxon>
        <taxon>Cyphellophora</taxon>
    </lineage>
</organism>
<dbReference type="Proteomes" id="UP000030752">
    <property type="component" value="Unassembled WGS sequence"/>
</dbReference>
<keyword evidence="2" id="KW-1185">Reference proteome</keyword>
<dbReference type="AlphaFoldDB" id="W2S181"/>
<dbReference type="Pfam" id="PF01019">
    <property type="entry name" value="G_glu_transpept"/>
    <property type="match status" value="1"/>
</dbReference>
<dbReference type="GO" id="GO:0016740">
    <property type="term" value="F:transferase activity"/>
    <property type="evidence" value="ECO:0007669"/>
    <property type="project" value="UniProtKB-KW"/>
</dbReference>
<dbReference type="InterPro" id="IPR043137">
    <property type="entry name" value="GGT_ssub_C"/>
</dbReference>
<gene>
    <name evidence="1" type="ORF">HMPREF1541_01499</name>
</gene>
<dbReference type="InterPro" id="IPR043138">
    <property type="entry name" value="GGT_lsub"/>
</dbReference>
<dbReference type="VEuPathDB" id="FungiDB:HMPREF1541_01499"/>
<dbReference type="eggNOG" id="KOG2410">
    <property type="taxonomic scope" value="Eukaryota"/>
</dbReference>
<dbReference type="EMBL" id="KB822718">
    <property type="protein sequence ID" value="ETN42345.1"/>
    <property type="molecule type" value="Genomic_DNA"/>
</dbReference>